<dbReference type="Gene3D" id="3.90.550.10">
    <property type="entry name" value="Spore Coat Polysaccharide Biosynthesis Protein SpsA, Chain A"/>
    <property type="match status" value="1"/>
</dbReference>
<comment type="similarity">
    <text evidence="10">In the N-terminal section; belongs to the IspD/TarI cytidylyltransferase family. IspD subfamily.</text>
</comment>
<evidence type="ECO:0000313" key="13">
    <source>
        <dbReference type="Proteomes" id="UP001241072"/>
    </source>
</evidence>
<dbReference type="SUPFAM" id="SSF69765">
    <property type="entry name" value="IpsF-like"/>
    <property type="match status" value="1"/>
</dbReference>
<keyword evidence="7 10" id="KW-0414">Isoprene biosynthesis</keyword>
<dbReference type="PANTHER" id="PTHR43181:SF1">
    <property type="entry name" value="2-C-METHYL-D-ERYTHRITOL 2,4-CYCLODIPHOSPHATE SYNTHASE, CHLOROPLASTIC"/>
    <property type="match status" value="1"/>
</dbReference>
<dbReference type="InterPro" id="IPR029044">
    <property type="entry name" value="Nucleotide-diphossugar_trans"/>
</dbReference>
<dbReference type="InterPro" id="IPR034683">
    <property type="entry name" value="IspD/TarI"/>
</dbReference>
<comment type="catalytic activity">
    <reaction evidence="10">
        <text>4-CDP-2-C-methyl-D-erythritol 2-phosphate = 2-C-methyl-D-erythritol 2,4-cyclic diphosphate + CMP</text>
        <dbReference type="Rhea" id="RHEA:23864"/>
        <dbReference type="ChEBI" id="CHEBI:57919"/>
        <dbReference type="ChEBI" id="CHEBI:58483"/>
        <dbReference type="ChEBI" id="CHEBI:60377"/>
        <dbReference type="EC" id="4.6.1.12"/>
    </reaction>
</comment>
<comment type="caution">
    <text evidence="10">Lacks conserved residue(s) required for the propagation of feature annotation.</text>
</comment>
<feature type="binding site" evidence="10">
    <location>
        <position position="235"/>
    </location>
    <ligand>
        <name>a divalent metal cation</name>
        <dbReference type="ChEBI" id="CHEBI:60240"/>
    </ligand>
</feature>
<evidence type="ECO:0000256" key="10">
    <source>
        <dbReference type="HAMAP-Rule" id="MF_01520"/>
    </source>
</evidence>
<evidence type="ECO:0000256" key="2">
    <source>
        <dbReference type="ARBA" id="ARBA00004787"/>
    </source>
</evidence>
<feature type="site" description="Transition state stabilizer" evidence="10">
    <location>
        <position position="355"/>
    </location>
</feature>
<dbReference type="Proteomes" id="UP001241072">
    <property type="component" value="Unassembled WGS sequence"/>
</dbReference>
<gene>
    <name evidence="12" type="primary">ispD</name>
    <name evidence="10" type="synonym">ispDF</name>
    <name evidence="12" type="ORF">Q5716_14145</name>
</gene>
<evidence type="ECO:0000256" key="4">
    <source>
        <dbReference type="ARBA" id="ARBA00022679"/>
    </source>
</evidence>
<feature type="binding site" evidence="10">
    <location>
        <position position="364"/>
    </location>
    <ligand>
        <name>4-CDP-2-C-methyl-D-erythritol 2-phosphate</name>
        <dbReference type="ChEBI" id="CHEBI:57919"/>
    </ligand>
</feature>
<keyword evidence="6 10" id="KW-0479">Metal-binding</keyword>
<feature type="site" description="Transition state stabilizer" evidence="10">
    <location>
        <position position="259"/>
    </location>
</feature>
<dbReference type="EC" id="2.7.7.60" evidence="10"/>
<dbReference type="InterPro" id="IPR001228">
    <property type="entry name" value="IspD"/>
</dbReference>
<dbReference type="EC" id="4.6.1.12" evidence="10"/>
<dbReference type="RefSeq" id="WP_305003799.1">
    <property type="nucleotide sequence ID" value="NZ_JAUQUB010000005.1"/>
</dbReference>
<protein>
    <recommendedName>
        <fullName evidence="10">Bifunctional enzyme IspD/IspF</fullName>
    </recommendedName>
    <domain>
        <recommendedName>
            <fullName evidence="10">2-C-methyl-D-erythritol 4-phosphate cytidylyltransferase</fullName>
            <ecNumber evidence="10">2.7.7.60</ecNumber>
        </recommendedName>
        <alternativeName>
            <fullName evidence="10">4-diphosphocytidyl-2C-methyl-D-erythritol synthase</fullName>
        </alternativeName>
        <alternativeName>
            <fullName evidence="10">MEP cytidylyltransferase</fullName>
            <shortName evidence="10">MCT</shortName>
        </alternativeName>
    </domain>
    <domain>
        <recommendedName>
            <fullName evidence="10">2-C-methyl-D-erythritol 2,4-cyclodiphosphate synthase</fullName>
            <shortName evidence="10">MECDP-synthase</shortName>
            <shortName evidence="10">MECPP-synthase</shortName>
            <shortName evidence="10">MECPS</shortName>
            <ecNumber evidence="10">4.6.1.12</ecNumber>
        </recommendedName>
    </domain>
</protein>
<reference evidence="12 13" key="1">
    <citation type="submission" date="2023-07" db="EMBL/GenBank/DDBJ databases">
        <title>Protaetiibacter sp. nov WY-16 isolated from soil.</title>
        <authorList>
            <person name="Liu B."/>
            <person name="Wan Y."/>
        </authorList>
    </citation>
    <scope>NUCLEOTIDE SEQUENCE [LARGE SCALE GENOMIC DNA]</scope>
    <source>
        <strain evidence="12 13">WY-16</strain>
    </source>
</reference>
<dbReference type="CDD" id="cd02516">
    <property type="entry name" value="CDP-ME_synthetase"/>
    <property type="match status" value="1"/>
</dbReference>
<dbReference type="GO" id="GO:0050518">
    <property type="term" value="F:2-C-methyl-D-erythritol 4-phosphate cytidylyltransferase activity"/>
    <property type="evidence" value="ECO:0007669"/>
    <property type="project" value="UniProtKB-EC"/>
</dbReference>
<comment type="pathway">
    <text evidence="2 10">Isoprenoid biosynthesis; isopentenyl diphosphate biosynthesis via DXP pathway; isopentenyl diphosphate from 1-deoxy-D-xylulose 5-phosphate: step 2/6.</text>
</comment>
<feature type="binding site" evidence="10">
    <location>
        <position position="267"/>
    </location>
    <ligand>
        <name>a divalent metal cation</name>
        <dbReference type="ChEBI" id="CHEBI:60240"/>
    </ligand>
</feature>
<dbReference type="SUPFAM" id="SSF53448">
    <property type="entry name" value="Nucleotide-diphospho-sugar transferases"/>
    <property type="match status" value="1"/>
</dbReference>
<name>A0ABT9BQR0_9MICO</name>
<keyword evidence="13" id="KW-1185">Reference proteome</keyword>
<feature type="binding site" evidence="10">
    <location>
        <begin position="281"/>
        <end position="283"/>
    </location>
    <ligand>
        <name>4-CDP-2-C-methyl-D-erythritol 2-phosphate</name>
        <dbReference type="ChEBI" id="CHEBI:57919"/>
    </ligand>
</feature>
<keyword evidence="4 10" id="KW-0808">Transferase</keyword>
<dbReference type="CDD" id="cd00554">
    <property type="entry name" value="MECDP_synthase"/>
    <property type="match status" value="1"/>
</dbReference>
<keyword evidence="5 10" id="KW-0548">Nucleotidyltransferase</keyword>
<evidence type="ECO:0000256" key="3">
    <source>
        <dbReference type="ARBA" id="ARBA00009789"/>
    </source>
</evidence>
<dbReference type="Gene3D" id="3.30.1330.50">
    <property type="entry name" value="2-C-methyl-D-erythritol 2,4-cyclodiphosphate synthase"/>
    <property type="match status" value="1"/>
</dbReference>
<dbReference type="HAMAP" id="MF_00107">
    <property type="entry name" value="IspF"/>
    <property type="match status" value="1"/>
</dbReference>
<dbReference type="HAMAP" id="MF_00108">
    <property type="entry name" value="IspD"/>
    <property type="match status" value="1"/>
</dbReference>
<feature type="domain" description="2-C-methyl-D-erythritol 2,4-cyclodiphosphate synthase" evidence="11">
    <location>
        <begin position="226"/>
        <end position="376"/>
    </location>
</feature>
<evidence type="ECO:0000313" key="12">
    <source>
        <dbReference type="EMBL" id="MDO7883371.1"/>
    </source>
</evidence>
<feature type="binding site" evidence="10">
    <location>
        <begin position="259"/>
        <end position="260"/>
    </location>
    <ligand>
        <name>4-CDP-2-C-methyl-D-erythritol 2-phosphate</name>
        <dbReference type="ChEBI" id="CHEBI:57919"/>
    </ligand>
</feature>
<accession>A0ABT9BQR0</accession>
<feature type="region of interest" description="2-C-methyl-D-erythritol 4-phosphate cytidylyltransferase" evidence="10">
    <location>
        <begin position="1"/>
        <end position="226"/>
    </location>
</feature>
<organism evidence="12 13">
    <name type="scientific">Antiquaquibacter soli</name>
    <dbReference type="NCBI Taxonomy" id="3064523"/>
    <lineage>
        <taxon>Bacteria</taxon>
        <taxon>Bacillati</taxon>
        <taxon>Actinomycetota</taxon>
        <taxon>Actinomycetes</taxon>
        <taxon>Micrococcales</taxon>
        <taxon>Microbacteriaceae</taxon>
        <taxon>Antiquaquibacter</taxon>
    </lineage>
</organism>
<dbReference type="NCBIfam" id="TIGR00453">
    <property type="entry name" value="ispD"/>
    <property type="match status" value="1"/>
</dbReference>
<feature type="site" description="Transition state stabilizer" evidence="10">
    <location>
        <position position="17"/>
    </location>
</feature>
<feature type="site" description="Transition state stabilizer" evidence="10">
    <location>
        <position position="24"/>
    </location>
</feature>
<sequence>MTPHVAVLIVAAGSGTRLGAGVPKAFARFAGATVLEHAVRGAFGVGRLVVVAPPESIDEARAIVEPIDPEAVVVGGGASRQASVAAGLAVLEPGIRIVLVHDAARALTPRQQLEAVASAVAETGAGVIPALPVSDTIKLVDGQTVLDTVDRSRLAAVQTPQGFPREPLDRAYAGATAEYTDDAALFAAAGGIVVTVEGSPLAFKITTAADLARAEQEAGDAVGATIRTGVGMDVHAYDAAEPLWLGGLYWPDEVGLSGHSDGDAMSHAICDALLSAAGLGDIGGKFGTDDPRFAGAHGDVFIRETVALVQGAGFEVGNVAVQLIANGPRLGARRVELEAHLSSLVGAPVSVSATTSDGLGFTGKGEGVAVIATALVTA</sequence>
<feature type="binding site" evidence="10">
    <location>
        <begin position="354"/>
        <end position="357"/>
    </location>
    <ligand>
        <name>4-CDP-2-C-methyl-D-erythritol 2-phosphate</name>
        <dbReference type="ChEBI" id="CHEBI:57919"/>
    </ligand>
</feature>
<feature type="binding site" evidence="10">
    <location>
        <position position="361"/>
    </location>
    <ligand>
        <name>4-CDP-2-C-methyl-D-erythritol 2-phosphate</name>
        <dbReference type="ChEBI" id="CHEBI:57919"/>
    </ligand>
</feature>
<evidence type="ECO:0000256" key="9">
    <source>
        <dbReference type="ARBA" id="ARBA00023268"/>
    </source>
</evidence>
<feature type="site" description="Positions MEP for the nucleophilic attack" evidence="10">
    <location>
        <position position="151"/>
    </location>
</feature>
<evidence type="ECO:0000256" key="7">
    <source>
        <dbReference type="ARBA" id="ARBA00023229"/>
    </source>
</evidence>
<proteinExistence type="inferred from homology"/>
<comment type="similarity">
    <text evidence="3">Belongs to the IspD/TarI cytidylyltransferase family. IspD subfamily.</text>
</comment>
<feature type="binding site" evidence="10">
    <location>
        <position position="233"/>
    </location>
    <ligand>
        <name>a divalent metal cation</name>
        <dbReference type="ChEBI" id="CHEBI:60240"/>
    </ligand>
</feature>
<comment type="catalytic activity">
    <reaction evidence="1 10">
        <text>2-C-methyl-D-erythritol 4-phosphate + CTP + H(+) = 4-CDP-2-C-methyl-D-erythritol + diphosphate</text>
        <dbReference type="Rhea" id="RHEA:13429"/>
        <dbReference type="ChEBI" id="CHEBI:15378"/>
        <dbReference type="ChEBI" id="CHEBI:33019"/>
        <dbReference type="ChEBI" id="CHEBI:37563"/>
        <dbReference type="ChEBI" id="CHEBI:57823"/>
        <dbReference type="ChEBI" id="CHEBI:58262"/>
        <dbReference type="EC" id="2.7.7.60"/>
    </reaction>
</comment>
<evidence type="ECO:0000256" key="8">
    <source>
        <dbReference type="ARBA" id="ARBA00023239"/>
    </source>
</evidence>
<comment type="function">
    <text evidence="10">Bifunctional enzyme that catalyzes the formation of 4-diphosphocytidyl-2-C-methyl-D-erythritol from CTP and 2-C-methyl-D-erythritol 4-phosphate (MEP) (IspD), and catalyzes the conversion of 4-diphosphocytidyl-2-C-methyl-D-erythritol 2-phosphate (CDP-ME2P) to 2-C-methyl-D-erythritol 2,4-cyclodiphosphate (ME-CPP) with a corresponding release of cytidine 5-monophosphate (CMP) (IspF).</text>
</comment>
<dbReference type="InterPro" id="IPR018294">
    <property type="entry name" value="ISPD_synthase_CS"/>
</dbReference>
<feature type="region of interest" description="2-C-methyl-D-erythritol 2,4-cyclodiphosphate synthase" evidence="10">
    <location>
        <begin position="227"/>
        <end position="378"/>
    </location>
</feature>
<comment type="similarity">
    <text evidence="10">In the C-terminal section; belongs to the IspF family.</text>
</comment>
<dbReference type="HAMAP" id="MF_01520">
    <property type="entry name" value="IspDF"/>
    <property type="match status" value="1"/>
</dbReference>
<dbReference type="Pfam" id="PF01128">
    <property type="entry name" value="IspD"/>
    <property type="match status" value="1"/>
</dbReference>
<dbReference type="PROSITE" id="PS01295">
    <property type="entry name" value="ISPD"/>
    <property type="match status" value="1"/>
</dbReference>
<comment type="cofactor">
    <cofactor evidence="10">
        <name>a divalent metal cation</name>
        <dbReference type="ChEBI" id="CHEBI:60240"/>
    </cofactor>
</comment>
<evidence type="ECO:0000256" key="1">
    <source>
        <dbReference type="ARBA" id="ARBA00001282"/>
    </source>
</evidence>
<keyword evidence="8 10" id="KW-0456">Lyase</keyword>
<evidence type="ECO:0000256" key="6">
    <source>
        <dbReference type="ARBA" id="ARBA00022723"/>
    </source>
</evidence>
<comment type="caution">
    <text evidence="12">The sequence shown here is derived from an EMBL/GenBank/DDBJ whole genome shotgun (WGS) entry which is preliminary data.</text>
</comment>
<dbReference type="InterPro" id="IPR036571">
    <property type="entry name" value="MECDP_synthase_sf"/>
</dbReference>
<comment type="pathway">
    <text evidence="10">Isoprenoid biosynthesis; isopentenyl diphosphate biosynthesis via DXP pathway; isopentenyl diphosphate from 1-deoxy-D-xylulose 5-phosphate: step 4/6.</text>
</comment>
<dbReference type="Pfam" id="PF02542">
    <property type="entry name" value="YgbB"/>
    <property type="match status" value="1"/>
</dbReference>
<feature type="binding site" evidence="10">
    <location>
        <begin position="233"/>
        <end position="235"/>
    </location>
    <ligand>
        <name>4-CDP-2-C-methyl-D-erythritol 2-phosphate</name>
        <dbReference type="ChEBI" id="CHEBI:57919"/>
    </ligand>
</feature>
<evidence type="ECO:0000256" key="5">
    <source>
        <dbReference type="ARBA" id="ARBA00022695"/>
    </source>
</evidence>
<dbReference type="InterPro" id="IPR026596">
    <property type="entry name" value="IspD/F"/>
</dbReference>
<keyword evidence="9 10" id="KW-0511">Multifunctional enzyme</keyword>
<evidence type="ECO:0000259" key="11">
    <source>
        <dbReference type="Pfam" id="PF02542"/>
    </source>
</evidence>
<dbReference type="PANTHER" id="PTHR43181">
    <property type="entry name" value="2-C-METHYL-D-ERYTHRITOL 2,4-CYCLODIPHOSPHATE SYNTHASE, CHLOROPLASTIC"/>
    <property type="match status" value="1"/>
</dbReference>
<dbReference type="NCBIfam" id="TIGR00151">
    <property type="entry name" value="ispF"/>
    <property type="match status" value="1"/>
</dbReference>
<feature type="site" description="Positions MEP for the nucleophilic attack" evidence="10">
    <location>
        <position position="204"/>
    </location>
</feature>
<dbReference type="InterPro" id="IPR003526">
    <property type="entry name" value="MECDP_synthase"/>
</dbReference>
<dbReference type="EMBL" id="JAUQUB010000005">
    <property type="protein sequence ID" value="MDO7883371.1"/>
    <property type="molecule type" value="Genomic_DNA"/>
</dbReference>